<evidence type="ECO:0000313" key="2">
    <source>
        <dbReference type="Proteomes" id="UP000814033"/>
    </source>
</evidence>
<dbReference type="EMBL" id="MU275842">
    <property type="protein sequence ID" value="KAI0053038.1"/>
    <property type="molecule type" value="Genomic_DNA"/>
</dbReference>
<reference evidence="1" key="1">
    <citation type="submission" date="2021-02" db="EMBL/GenBank/DDBJ databases">
        <authorList>
            <consortium name="DOE Joint Genome Institute"/>
            <person name="Ahrendt S."/>
            <person name="Looney B.P."/>
            <person name="Miyauchi S."/>
            <person name="Morin E."/>
            <person name="Drula E."/>
            <person name="Courty P.E."/>
            <person name="Chicoki N."/>
            <person name="Fauchery L."/>
            <person name="Kohler A."/>
            <person name="Kuo A."/>
            <person name="Labutti K."/>
            <person name="Pangilinan J."/>
            <person name="Lipzen A."/>
            <person name="Riley R."/>
            <person name="Andreopoulos W."/>
            <person name="He G."/>
            <person name="Johnson J."/>
            <person name="Barry K.W."/>
            <person name="Grigoriev I.V."/>
            <person name="Nagy L."/>
            <person name="Hibbett D."/>
            <person name="Henrissat B."/>
            <person name="Matheny P.B."/>
            <person name="Labbe J."/>
            <person name="Martin F."/>
        </authorList>
    </citation>
    <scope>NUCLEOTIDE SEQUENCE</scope>
    <source>
        <strain evidence="1">FP105234-sp</strain>
    </source>
</reference>
<protein>
    <submittedName>
        <fullName evidence="1">Uncharacterized protein</fullName>
    </submittedName>
</protein>
<name>A0ACB8S975_9AGAM</name>
<evidence type="ECO:0000313" key="1">
    <source>
        <dbReference type="EMBL" id="KAI0053038.1"/>
    </source>
</evidence>
<sequence>MSYLTRRQPVLDIAADTLDGPDGHVFKGHFLGLPRILRCTGVCTSLPICLRPPLCSSSSPLSSLLLVGSFHVTKRTKTCRKSSYKKICHSRLSNPFILSPSLPVASVCSLFIEHCLTSVVTFTLTSATCFESVVRSICIPCLDHLYCGILL</sequence>
<proteinExistence type="predicted"/>
<comment type="caution">
    <text evidence="1">The sequence shown here is derived from an EMBL/GenBank/DDBJ whole genome shotgun (WGS) entry which is preliminary data.</text>
</comment>
<dbReference type="Proteomes" id="UP000814033">
    <property type="component" value="Unassembled WGS sequence"/>
</dbReference>
<gene>
    <name evidence="1" type="ORF">FA95DRAFT_1057450</name>
</gene>
<reference evidence="1" key="2">
    <citation type="journal article" date="2022" name="New Phytol.">
        <title>Evolutionary transition to the ectomycorrhizal habit in the genomes of a hyperdiverse lineage of mushroom-forming fungi.</title>
        <authorList>
            <person name="Looney B."/>
            <person name="Miyauchi S."/>
            <person name="Morin E."/>
            <person name="Drula E."/>
            <person name="Courty P.E."/>
            <person name="Kohler A."/>
            <person name="Kuo A."/>
            <person name="LaButti K."/>
            <person name="Pangilinan J."/>
            <person name="Lipzen A."/>
            <person name="Riley R."/>
            <person name="Andreopoulos W."/>
            <person name="He G."/>
            <person name="Johnson J."/>
            <person name="Nolan M."/>
            <person name="Tritt A."/>
            <person name="Barry K.W."/>
            <person name="Grigoriev I.V."/>
            <person name="Nagy L.G."/>
            <person name="Hibbett D."/>
            <person name="Henrissat B."/>
            <person name="Matheny P.B."/>
            <person name="Labbe J."/>
            <person name="Martin F.M."/>
        </authorList>
    </citation>
    <scope>NUCLEOTIDE SEQUENCE</scope>
    <source>
        <strain evidence="1">FP105234-sp</strain>
    </source>
</reference>
<organism evidence="1 2">
    <name type="scientific">Auriscalpium vulgare</name>
    <dbReference type="NCBI Taxonomy" id="40419"/>
    <lineage>
        <taxon>Eukaryota</taxon>
        <taxon>Fungi</taxon>
        <taxon>Dikarya</taxon>
        <taxon>Basidiomycota</taxon>
        <taxon>Agaricomycotina</taxon>
        <taxon>Agaricomycetes</taxon>
        <taxon>Russulales</taxon>
        <taxon>Auriscalpiaceae</taxon>
        <taxon>Auriscalpium</taxon>
    </lineage>
</organism>
<keyword evidence="2" id="KW-1185">Reference proteome</keyword>
<accession>A0ACB8S975</accession>